<evidence type="ECO:0000313" key="3">
    <source>
        <dbReference type="EMBL" id="GGX18433.1"/>
    </source>
</evidence>
<protein>
    <recommendedName>
        <fullName evidence="2">DUF4296 domain-containing protein</fullName>
    </recommendedName>
</protein>
<evidence type="ECO:0000256" key="1">
    <source>
        <dbReference type="SAM" id="Coils"/>
    </source>
</evidence>
<dbReference type="EMBL" id="BMWS01000012">
    <property type="protein sequence ID" value="GGX18433.1"/>
    <property type="molecule type" value="Genomic_DNA"/>
</dbReference>
<gene>
    <name evidence="3" type="ORF">GCM10007384_19720</name>
</gene>
<keyword evidence="4" id="KW-1185">Reference proteome</keyword>
<evidence type="ECO:0000313" key="4">
    <source>
        <dbReference type="Proteomes" id="UP000601108"/>
    </source>
</evidence>
<dbReference type="Pfam" id="PF14129">
    <property type="entry name" value="DUF4296"/>
    <property type="match status" value="1"/>
</dbReference>
<dbReference type="AlphaFoldDB" id="A0A918JUU5"/>
<proteinExistence type="predicted"/>
<feature type="coiled-coil region" evidence="1">
    <location>
        <begin position="84"/>
        <end position="128"/>
    </location>
</feature>
<dbReference type="InterPro" id="IPR025381">
    <property type="entry name" value="DUF4296"/>
</dbReference>
<evidence type="ECO:0000259" key="2">
    <source>
        <dbReference type="Pfam" id="PF14129"/>
    </source>
</evidence>
<sequence length="133" mass="15584">MFLACQSLEKAPVPKILIAEDRMVEILTDIAFIKTAKNSHRSIFEEENINPERFILNKHKIDSVVFTENNAWYSDQIGKYEAIINRVKENLDKEMIRYEKIKKEEDSIQKIQDSIKKANDTLRSVKQKNVSEL</sequence>
<name>A0A918JUU5_9FLAO</name>
<organism evidence="3 4">
    <name type="scientific">Aquimarina muelleri</name>
    <dbReference type="NCBI Taxonomy" id="279356"/>
    <lineage>
        <taxon>Bacteria</taxon>
        <taxon>Pseudomonadati</taxon>
        <taxon>Bacteroidota</taxon>
        <taxon>Flavobacteriia</taxon>
        <taxon>Flavobacteriales</taxon>
        <taxon>Flavobacteriaceae</taxon>
        <taxon>Aquimarina</taxon>
    </lineage>
</organism>
<accession>A0A918JUU5</accession>
<comment type="caution">
    <text evidence="3">The sequence shown here is derived from an EMBL/GenBank/DDBJ whole genome shotgun (WGS) entry which is preliminary data.</text>
</comment>
<feature type="domain" description="DUF4296" evidence="2">
    <location>
        <begin position="14"/>
        <end position="95"/>
    </location>
</feature>
<dbReference type="Proteomes" id="UP000601108">
    <property type="component" value="Unassembled WGS sequence"/>
</dbReference>
<keyword evidence="1" id="KW-0175">Coiled coil</keyword>
<reference evidence="3 4" key="1">
    <citation type="journal article" date="2014" name="Int. J. Syst. Evol. Microbiol.">
        <title>Complete genome sequence of Corynebacterium casei LMG S-19264T (=DSM 44701T), isolated from a smear-ripened cheese.</title>
        <authorList>
            <consortium name="US DOE Joint Genome Institute (JGI-PGF)"/>
            <person name="Walter F."/>
            <person name="Albersmeier A."/>
            <person name="Kalinowski J."/>
            <person name="Ruckert C."/>
        </authorList>
    </citation>
    <scope>NUCLEOTIDE SEQUENCE [LARGE SCALE GENOMIC DNA]</scope>
    <source>
        <strain evidence="3 4">KCTC 12285</strain>
    </source>
</reference>